<dbReference type="Proteomes" id="UP000298602">
    <property type="component" value="Chromosome"/>
</dbReference>
<dbReference type="AlphaFoldDB" id="A0A4P8L3R0"/>
<evidence type="ECO:0000313" key="2">
    <source>
        <dbReference type="Proteomes" id="UP000298602"/>
    </source>
</evidence>
<reference evidence="1 2" key="1">
    <citation type="submission" date="2019-05" db="EMBL/GenBank/DDBJ databases">
        <title>The Complete Genome Sequence of the n-alkane-degrading Desulfoglaeba alkanexedens ALDC reveals multiple alkylsuccinate synthase gene clusters.</title>
        <authorList>
            <person name="Callaghan A.V."/>
            <person name="Davidova I.A."/>
            <person name="Duncan K.E."/>
            <person name="Morris B."/>
            <person name="McInerney M.J."/>
        </authorList>
    </citation>
    <scope>NUCLEOTIDE SEQUENCE [LARGE SCALE GENOMIC DNA]</scope>
    <source>
        <strain evidence="1 2">ALDC</strain>
    </source>
</reference>
<reference evidence="1 2" key="2">
    <citation type="submission" date="2019-05" db="EMBL/GenBank/DDBJ databases">
        <authorList>
            <person name="Suflita J.M."/>
            <person name="Marks C.R."/>
        </authorList>
    </citation>
    <scope>NUCLEOTIDE SEQUENCE [LARGE SCALE GENOMIC DNA]</scope>
    <source>
        <strain evidence="1 2">ALDC</strain>
    </source>
</reference>
<gene>
    <name evidence="1" type="ORF">FDQ92_10725</name>
</gene>
<sequence>MDKAAVKELTKSGMVVSLGVLAWTALGKGRRNWTLHTWAGIALVGFSVWHYNTYQPHGKRHLSHRKE</sequence>
<keyword evidence="2" id="KW-1185">Reference proteome</keyword>
<dbReference type="OrthoDB" id="5460567at2"/>
<dbReference type="EMBL" id="CP040098">
    <property type="protein sequence ID" value="QCQ22597.1"/>
    <property type="molecule type" value="Genomic_DNA"/>
</dbReference>
<evidence type="ECO:0000313" key="1">
    <source>
        <dbReference type="EMBL" id="QCQ22597.1"/>
    </source>
</evidence>
<proteinExistence type="predicted"/>
<organism evidence="1 2">
    <name type="scientific">Desulfoglaeba alkanexedens ALDC</name>
    <dbReference type="NCBI Taxonomy" id="980445"/>
    <lineage>
        <taxon>Bacteria</taxon>
        <taxon>Pseudomonadati</taxon>
        <taxon>Thermodesulfobacteriota</taxon>
        <taxon>Syntrophobacteria</taxon>
        <taxon>Syntrophobacterales</taxon>
        <taxon>Syntrophobacteraceae</taxon>
        <taxon>Desulfoglaeba</taxon>
    </lineage>
</organism>
<accession>A0A4P8L3R0</accession>
<name>A0A4P8L3R0_9BACT</name>
<dbReference type="KEGG" id="dax:FDQ92_10725"/>
<protein>
    <submittedName>
        <fullName evidence="1">Uncharacterized protein</fullName>
    </submittedName>
</protein>